<dbReference type="EnsemblPlants" id="PNT73619">
    <property type="protein sequence ID" value="PNT73619"/>
    <property type="gene ID" value="BRADI_2g61235v3"/>
</dbReference>
<gene>
    <name evidence="2" type="ORF">BRADI_2g61235v3</name>
</gene>
<organism evidence="2">
    <name type="scientific">Brachypodium distachyon</name>
    <name type="common">Purple false brome</name>
    <name type="synonym">Trachynia distachya</name>
    <dbReference type="NCBI Taxonomy" id="15368"/>
    <lineage>
        <taxon>Eukaryota</taxon>
        <taxon>Viridiplantae</taxon>
        <taxon>Streptophyta</taxon>
        <taxon>Embryophyta</taxon>
        <taxon>Tracheophyta</taxon>
        <taxon>Spermatophyta</taxon>
        <taxon>Magnoliopsida</taxon>
        <taxon>Liliopsida</taxon>
        <taxon>Poales</taxon>
        <taxon>Poaceae</taxon>
        <taxon>BOP clade</taxon>
        <taxon>Pooideae</taxon>
        <taxon>Stipodae</taxon>
        <taxon>Brachypodieae</taxon>
        <taxon>Brachypodium</taxon>
    </lineage>
</organism>
<accession>A0A2K2DH71</accession>
<feature type="compositionally biased region" description="Pro residues" evidence="1">
    <location>
        <begin position="51"/>
        <end position="64"/>
    </location>
</feature>
<keyword evidence="4" id="KW-1185">Reference proteome</keyword>
<protein>
    <submittedName>
        <fullName evidence="2 3">Uncharacterized protein</fullName>
    </submittedName>
</protein>
<dbReference type="Proteomes" id="UP000008810">
    <property type="component" value="Chromosome 2"/>
</dbReference>
<dbReference type="AlphaFoldDB" id="A0A2K2DH71"/>
<reference evidence="2 3" key="1">
    <citation type="journal article" date="2010" name="Nature">
        <title>Genome sequencing and analysis of the model grass Brachypodium distachyon.</title>
        <authorList>
            <consortium name="International Brachypodium Initiative"/>
        </authorList>
    </citation>
    <scope>NUCLEOTIDE SEQUENCE [LARGE SCALE GENOMIC DNA]</scope>
    <source>
        <strain evidence="2 3">Bd21</strain>
    </source>
</reference>
<evidence type="ECO:0000313" key="4">
    <source>
        <dbReference type="Proteomes" id="UP000008810"/>
    </source>
</evidence>
<reference evidence="3" key="3">
    <citation type="submission" date="2018-08" db="UniProtKB">
        <authorList>
            <consortium name="EnsemblPlants"/>
        </authorList>
    </citation>
    <scope>IDENTIFICATION</scope>
    <source>
        <strain evidence="3">cv. Bd21</strain>
    </source>
</reference>
<proteinExistence type="predicted"/>
<reference evidence="2" key="2">
    <citation type="submission" date="2017-06" db="EMBL/GenBank/DDBJ databases">
        <title>WGS assembly of Brachypodium distachyon.</title>
        <authorList>
            <consortium name="The International Brachypodium Initiative"/>
            <person name="Lucas S."/>
            <person name="Harmon-Smith M."/>
            <person name="Lail K."/>
            <person name="Tice H."/>
            <person name="Grimwood J."/>
            <person name="Bruce D."/>
            <person name="Barry K."/>
            <person name="Shu S."/>
            <person name="Lindquist E."/>
            <person name="Wang M."/>
            <person name="Pitluck S."/>
            <person name="Vogel J.P."/>
            <person name="Garvin D.F."/>
            <person name="Mockler T.C."/>
            <person name="Schmutz J."/>
            <person name="Rokhsar D."/>
            <person name="Bevan M.W."/>
        </authorList>
    </citation>
    <scope>NUCLEOTIDE SEQUENCE</scope>
    <source>
        <strain evidence="2">Bd21</strain>
    </source>
</reference>
<dbReference type="EMBL" id="CM000881">
    <property type="protein sequence ID" value="PNT73619.1"/>
    <property type="molecule type" value="Genomic_DNA"/>
</dbReference>
<evidence type="ECO:0000256" key="1">
    <source>
        <dbReference type="SAM" id="MobiDB-lite"/>
    </source>
</evidence>
<feature type="region of interest" description="Disordered" evidence="1">
    <location>
        <begin position="1"/>
        <end position="27"/>
    </location>
</feature>
<evidence type="ECO:0000313" key="2">
    <source>
        <dbReference type="EMBL" id="PNT73619.1"/>
    </source>
</evidence>
<feature type="region of interest" description="Disordered" evidence="1">
    <location>
        <begin position="86"/>
        <end position="173"/>
    </location>
</feature>
<dbReference type="Gramene" id="PNT73619">
    <property type="protein sequence ID" value="PNT73619"/>
    <property type="gene ID" value="BRADI_2g61235v3"/>
</dbReference>
<evidence type="ECO:0000313" key="3">
    <source>
        <dbReference type="EnsemblPlants" id="PNT73619"/>
    </source>
</evidence>
<feature type="non-terminal residue" evidence="2">
    <location>
        <position position="1"/>
    </location>
</feature>
<name>A0A2K2DH71_BRADI</name>
<dbReference type="InParanoid" id="A0A2K2DH71"/>
<feature type="region of interest" description="Disordered" evidence="1">
    <location>
        <begin position="42"/>
        <end position="68"/>
    </location>
</feature>
<sequence>SLPLPLLIPQADRPQPSALLPSPQAISPRSLLFSTARSRLLLPKSGQLPDPRAPPRPPPWPRGPAAPTAWPARARLLHLRPSAATLAPAVPQPPRPQGRAQEHRPTSRSRRRPRIEAPPTLAPPHRSPSAGRPHRRRQAPPVASPPHQRRRCPRGAGVHTCGISASQSAPLMSRRDDELRLMKPLCPRNMLKISQPILVRSKTTLNMPKTGLGMIYLVLKISEFKLNGFVL</sequence>